<dbReference type="EMBL" id="PREZ01000001">
    <property type="protein sequence ID" value="PPA71803.1"/>
    <property type="molecule type" value="Genomic_DNA"/>
</dbReference>
<comment type="caution">
    <text evidence="1">The sequence shown here is derived from an EMBL/GenBank/DDBJ whole genome shotgun (WGS) entry which is preliminary data.</text>
</comment>
<accession>A0A2S5GG06</accession>
<sequence length="96" mass="11210">MTSTKVPLYFFIVQVVQVLKRDYLIEPSSGIIPEHVTADDVLESIHFDSYDKLEDLKLQKVVLEEQNKLNEEIAIQHQIPNLIWVDFSKRTVITKQ</sequence>
<organism evidence="1 2">
    <name type="scientific">Jeotgalibacillus proteolyticus</name>
    <dbReference type="NCBI Taxonomy" id="2082395"/>
    <lineage>
        <taxon>Bacteria</taxon>
        <taxon>Bacillati</taxon>
        <taxon>Bacillota</taxon>
        <taxon>Bacilli</taxon>
        <taxon>Bacillales</taxon>
        <taxon>Caryophanaceae</taxon>
        <taxon>Jeotgalibacillus</taxon>
    </lineage>
</organism>
<proteinExistence type="predicted"/>
<dbReference type="Proteomes" id="UP000239047">
    <property type="component" value="Unassembled WGS sequence"/>
</dbReference>
<dbReference type="AlphaFoldDB" id="A0A2S5GG06"/>
<name>A0A2S5GG06_9BACL</name>
<protein>
    <submittedName>
        <fullName evidence="1">Uncharacterized protein</fullName>
    </submittedName>
</protein>
<keyword evidence="2" id="KW-1185">Reference proteome</keyword>
<evidence type="ECO:0000313" key="1">
    <source>
        <dbReference type="EMBL" id="PPA71803.1"/>
    </source>
</evidence>
<reference evidence="1 2" key="1">
    <citation type="submission" date="2018-02" db="EMBL/GenBank/DDBJ databases">
        <title>Jeotgalibacillus proteolyticum sp. nov. a protease producing bacterium isolated from ocean sediments of Laizhou Bay.</title>
        <authorList>
            <person name="Li Y."/>
        </authorList>
    </citation>
    <scope>NUCLEOTIDE SEQUENCE [LARGE SCALE GENOMIC DNA]</scope>
    <source>
        <strain evidence="1 2">22-7</strain>
    </source>
</reference>
<evidence type="ECO:0000313" key="2">
    <source>
        <dbReference type="Proteomes" id="UP000239047"/>
    </source>
</evidence>
<dbReference type="RefSeq" id="WP_104055486.1">
    <property type="nucleotide sequence ID" value="NZ_PREZ01000001.1"/>
</dbReference>
<gene>
    <name evidence="1" type="ORF">C4B60_00015</name>
</gene>